<feature type="region of interest" description="Disordered" evidence="1">
    <location>
        <begin position="49"/>
        <end position="86"/>
    </location>
</feature>
<organism evidence="2 3">
    <name type="scientific">Aldrovandia affinis</name>
    <dbReference type="NCBI Taxonomy" id="143900"/>
    <lineage>
        <taxon>Eukaryota</taxon>
        <taxon>Metazoa</taxon>
        <taxon>Chordata</taxon>
        <taxon>Craniata</taxon>
        <taxon>Vertebrata</taxon>
        <taxon>Euteleostomi</taxon>
        <taxon>Actinopterygii</taxon>
        <taxon>Neopterygii</taxon>
        <taxon>Teleostei</taxon>
        <taxon>Notacanthiformes</taxon>
        <taxon>Halosauridae</taxon>
        <taxon>Aldrovandia</taxon>
    </lineage>
</organism>
<sequence length="132" mass="13855">MGRDDEGIVWPSVESALRHAPLKRGCCAHTHNGQSGGEAEIGISGLLGRSAQPAGWGRGGGRGRREQSYSREEPHNPLSPCLGDPLGLSTECSPARLLMRVVALPATPGDTCGITRSDPDPPQTTAHPERGD</sequence>
<dbReference type="Proteomes" id="UP001221898">
    <property type="component" value="Unassembled WGS sequence"/>
</dbReference>
<gene>
    <name evidence="2" type="ORF">AAFF_G00163050</name>
</gene>
<feature type="region of interest" description="Disordered" evidence="1">
    <location>
        <begin position="108"/>
        <end position="132"/>
    </location>
</feature>
<evidence type="ECO:0000313" key="2">
    <source>
        <dbReference type="EMBL" id="KAJ8411497.1"/>
    </source>
</evidence>
<protein>
    <submittedName>
        <fullName evidence="2">Uncharacterized protein</fullName>
    </submittedName>
</protein>
<name>A0AAD7SZ75_9TELE</name>
<proteinExistence type="predicted"/>
<keyword evidence="3" id="KW-1185">Reference proteome</keyword>
<reference evidence="2" key="1">
    <citation type="journal article" date="2023" name="Science">
        <title>Genome structures resolve the early diversification of teleost fishes.</title>
        <authorList>
            <person name="Parey E."/>
            <person name="Louis A."/>
            <person name="Montfort J."/>
            <person name="Bouchez O."/>
            <person name="Roques C."/>
            <person name="Iampietro C."/>
            <person name="Lluch J."/>
            <person name="Castinel A."/>
            <person name="Donnadieu C."/>
            <person name="Desvignes T."/>
            <person name="Floi Bucao C."/>
            <person name="Jouanno E."/>
            <person name="Wen M."/>
            <person name="Mejri S."/>
            <person name="Dirks R."/>
            <person name="Jansen H."/>
            <person name="Henkel C."/>
            <person name="Chen W.J."/>
            <person name="Zahm M."/>
            <person name="Cabau C."/>
            <person name="Klopp C."/>
            <person name="Thompson A.W."/>
            <person name="Robinson-Rechavi M."/>
            <person name="Braasch I."/>
            <person name="Lecointre G."/>
            <person name="Bobe J."/>
            <person name="Postlethwait J.H."/>
            <person name="Berthelot C."/>
            <person name="Roest Crollius H."/>
            <person name="Guiguen Y."/>
        </authorList>
    </citation>
    <scope>NUCLEOTIDE SEQUENCE</scope>
    <source>
        <strain evidence="2">NC1722</strain>
    </source>
</reference>
<evidence type="ECO:0000313" key="3">
    <source>
        <dbReference type="Proteomes" id="UP001221898"/>
    </source>
</evidence>
<evidence type="ECO:0000256" key="1">
    <source>
        <dbReference type="SAM" id="MobiDB-lite"/>
    </source>
</evidence>
<accession>A0AAD7SZ75</accession>
<comment type="caution">
    <text evidence="2">The sequence shown here is derived from an EMBL/GenBank/DDBJ whole genome shotgun (WGS) entry which is preliminary data.</text>
</comment>
<dbReference type="EMBL" id="JAINUG010000022">
    <property type="protein sequence ID" value="KAJ8411497.1"/>
    <property type="molecule type" value="Genomic_DNA"/>
</dbReference>
<dbReference type="AlphaFoldDB" id="A0AAD7SZ75"/>
<feature type="compositionally biased region" description="Basic and acidic residues" evidence="1">
    <location>
        <begin position="63"/>
        <end position="75"/>
    </location>
</feature>